<reference evidence="2" key="1">
    <citation type="journal article" date="2022" name="Mol. Ecol. Resour.">
        <title>The genomes of chicory, endive, great burdock and yacon provide insights into Asteraceae palaeo-polyploidization history and plant inulin production.</title>
        <authorList>
            <person name="Fan W."/>
            <person name="Wang S."/>
            <person name="Wang H."/>
            <person name="Wang A."/>
            <person name="Jiang F."/>
            <person name="Liu H."/>
            <person name="Zhao H."/>
            <person name="Xu D."/>
            <person name="Zhang Y."/>
        </authorList>
    </citation>
    <scope>NUCLEOTIDE SEQUENCE [LARGE SCALE GENOMIC DNA]</scope>
    <source>
        <strain evidence="2">cv. Niubang</strain>
    </source>
</reference>
<comment type="caution">
    <text evidence="1">The sequence shown here is derived from an EMBL/GenBank/DDBJ whole genome shotgun (WGS) entry which is preliminary data.</text>
</comment>
<evidence type="ECO:0000313" key="2">
    <source>
        <dbReference type="Proteomes" id="UP001055879"/>
    </source>
</evidence>
<accession>A0ACB8Y595</accession>
<reference evidence="1 2" key="2">
    <citation type="journal article" date="2022" name="Mol. Ecol. Resour.">
        <title>The genomes of chicory, endive, great burdock and yacon provide insights into Asteraceae paleo-polyploidization history and plant inulin production.</title>
        <authorList>
            <person name="Fan W."/>
            <person name="Wang S."/>
            <person name="Wang H."/>
            <person name="Wang A."/>
            <person name="Jiang F."/>
            <person name="Liu H."/>
            <person name="Zhao H."/>
            <person name="Xu D."/>
            <person name="Zhang Y."/>
        </authorList>
    </citation>
    <scope>NUCLEOTIDE SEQUENCE [LARGE SCALE GENOMIC DNA]</scope>
    <source>
        <strain evidence="2">cv. Niubang</strain>
    </source>
</reference>
<protein>
    <submittedName>
        <fullName evidence="1">Uncharacterized protein</fullName>
    </submittedName>
</protein>
<sequence>MGPFTIIRLYKYYCRMNMNQHKCLLEFNSSSFSCLLYLFSWKSFLAAFILHACFFMDLLVAGKFCIWTKVNF</sequence>
<organism evidence="1 2">
    <name type="scientific">Arctium lappa</name>
    <name type="common">Greater burdock</name>
    <name type="synonym">Lappa major</name>
    <dbReference type="NCBI Taxonomy" id="4217"/>
    <lineage>
        <taxon>Eukaryota</taxon>
        <taxon>Viridiplantae</taxon>
        <taxon>Streptophyta</taxon>
        <taxon>Embryophyta</taxon>
        <taxon>Tracheophyta</taxon>
        <taxon>Spermatophyta</taxon>
        <taxon>Magnoliopsida</taxon>
        <taxon>eudicotyledons</taxon>
        <taxon>Gunneridae</taxon>
        <taxon>Pentapetalae</taxon>
        <taxon>asterids</taxon>
        <taxon>campanulids</taxon>
        <taxon>Asterales</taxon>
        <taxon>Asteraceae</taxon>
        <taxon>Carduoideae</taxon>
        <taxon>Cardueae</taxon>
        <taxon>Arctiinae</taxon>
        <taxon>Arctium</taxon>
    </lineage>
</organism>
<gene>
    <name evidence="1" type="ORF">L6452_36753</name>
</gene>
<keyword evidence="2" id="KW-1185">Reference proteome</keyword>
<dbReference type="EMBL" id="CM042060">
    <property type="protein sequence ID" value="KAI3677489.1"/>
    <property type="molecule type" value="Genomic_DNA"/>
</dbReference>
<dbReference type="Proteomes" id="UP001055879">
    <property type="component" value="Linkage Group LG14"/>
</dbReference>
<evidence type="ECO:0000313" key="1">
    <source>
        <dbReference type="EMBL" id="KAI3677489.1"/>
    </source>
</evidence>
<name>A0ACB8Y595_ARCLA</name>
<proteinExistence type="predicted"/>